<evidence type="ECO:0000313" key="13">
    <source>
        <dbReference type="Proteomes" id="UP000243547"/>
    </source>
</evidence>
<dbReference type="Pfam" id="PF00994">
    <property type="entry name" value="MoCF_biosynth"/>
    <property type="match status" value="1"/>
</dbReference>
<keyword evidence="10" id="KW-0479">Metal-binding</keyword>
<name>A0A1M6QB62_9FIRM</name>
<dbReference type="EC" id="2.10.1.1" evidence="5 10"/>
<dbReference type="PANTHER" id="PTHR10192">
    <property type="entry name" value="MOLYBDOPTERIN BIOSYNTHESIS PROTEIN"/>
    <property type="match status" value="1"/>
</dbReference>
<dbReference type="STRING" id="1120989.SAMN02745227_01706"/>
<dbReference type="InterPro" id="IPR008284">
    <property type="entry name" value="MoCF_biosynth_CS"/>
</dbReference>
<keyword evidence="10" id="KW-0808">Transferase</keyword>
<dbReference type="InterPro" id="IPR024370">
    <property type="entry name" value="PBP_domain"/>
</dbReference>
<comment type="cofactor">
    <cofactor evidence="10">
        <name>Mg(2+)</name>
        <dbReference type="ChEBI" id="CHEBI:18420"/>
    </cofactor>
</comment>
<comment type="function">
    <text evidence="1 10">Catalyzes the insertion of molybdate into adenylated molybdopterin with the concomitant release of AMP.</text>
</comment>
<keyword evidence="7 10" id="KW-0500">Molybdenum</keyword>
<evidence type="ECO:0000256" key="3">
    <source>
        <dbReference type="ARBA" id="ARBA00005046"/>
    </source>
</evidence>
<dbReference type="Gene3D" id="3.40.980.10">
    <property type="entry name" value="MoaB/Mog-like domain"/>
    <property type="match status" value="1"/>
</dbReference>
<evidence type="ECO:0000256" key="4">
    <source>
        <dbReference type="ARBA" id="ARBA00010763"/>
    </source>
</evidence>
<dbReference type="InterPro" id="IPR005110">
    <property type="entry name" value="MoeA_linker/N"/>
</dbReference>
<dbReference type="NCBIfam" id="NF011068">
    <property type="entry name" value="PRK14498.1"/>
    <property type="match status" value="1"/>
</dbReference>
<evidence type="ECO:0000259" key="11">
    <source>
        <dbReference type="SMART" id="SM00852"/>
    </source>
</evidence>
<proteinExistence type="inferred from homology"/>
<dbReference type="Gene3D" id="2.170.190.11">
    <property type="entry name" value="Molybdopterin biosynthesis moea protein, domain 3"/>
    <property type="match status" value="1"/>
</dbReference>
<dbReference type="GO" id="GO:0061599">
    <property type="term" value="F:molybdopterin molybdotransferase activity"/>
    <property type="evidence" value="ECO:0007669"/>
    <property type="project" value="UniProtKB-UniRule"/>
</dbReference>
<comment type="pathway">
    <text evidence="3 10">Cofactor biosynthesis; molybdopterin biosynthesis.</text>
</comment>
<dbReference type="NCBIfam" id="TIGR00177">
    <property type="entry name" value="molyb_syn"/>
    <property type="match status" value="1"/>
</dbReference>
<dbReference type="InterPro" id="IPR038987">
    <property type="entry name" value="MoeA-like"/>
</dbReference>
<dbReference type="InterPro" id="IPR001453">
    <property type="entry name" value="MoaB/Mog_dom"/>
</dbReference>
<dbReference type="PROSITE" id="PS01079">
    <property type="entry name" value="MOCF_BIOSYNTHESIS_2"/>
    <property type="match status" value="1"/>
</dbReference>
<accession>A0A1M6QB62</accession>
<dbReference type="RefSeq" id="WP_072907937.1">
    <property type="nucleotide sequence ID" value="NZ_FRAI01000019.1"/>
</dbReference>
<evidence type="ECO:0000256" key="8">
    <source>
        <dbReference type="ARBA" id="ARBA00023150"/>
    </source>
</evidence>
<reference evidence="13" key="1">
    <citation type="submission" date="2016-11" db="EMBL/GenBank/DDBJ databases">
        <authorList>
            <person name="Varghese N."/>
            <person name="Submissions S."/>
        </authorList>
    </citation>
    <scope>NUCLEOTIDE SEQUENCE [LARGE SCALE GENOMIC DNA]</scope>
    <source>
        <strain evidence="13">DSM 14826</strain>
    </source>
</reference>
<dbReference type="SUPFAM" id="SSF63882">
    <property type="entry name" value="MoeA N-terminal region -like"/>
    <property type="match status" value="1"/>
</dbReference>
<gene>
    <name evidence="12" type="ORF">SAMN02745227_01706</name>
</gene>
<keyword evidence="8 10" id="KW-0501">Molybdenum cofactor biosynthesis</keyword>
<dbReference type="InterPro" id="IPR005111">
    <property type="entry name" value="MoeA_C_domain_IV"/>
</dbReference>
<dbReference type="Gene3D" id="3.40.190.10">
    <property type="entry name" value="Periplasmic binding protein-like II"/>
    <property type="match status" value="1"/>
</dbReference>
<organism evidence="12 13">
    <name type="scientific">Anaerobranca californiensis DSM 14826</name>
    <dbReference type="NCBI Taxonomy" id="1120989"/>
    <lineage>
        <taxon>Bacteria</taxon>
        <taxon>Bacillati</taxon>
        <taxon>Bacillota</taxon>
        <taxon>Clostridia</taxon>
        <taxon>Eubacteriales</taxon>
        <taxon>Proteinivoracaceae</taxon>
        <taxon>Anaerobranca</taxon>
    </lineage>
</organism>
<evidence type="ECO:0000313" key="12">
    <source>
        <dbReference type="EMBL" id="SHK17398.1"/>
    </source>
</evidence>
<sequence length="631" mass="70059">MMIYLNNTPLDEVLGGFLKELGDYRFNSIETISVIDGLDRVLAENIFAKRSVPHYHSSAMDGYQVRAEDTKTANIDNPIFLSMEKIKYCDTGEPIEPQFDSVIKIEDVHKRDNGIEIIGGATKWQNIRPIGEDITAHDLLFTTGRKLQPMDIAALIASGIYQIKVFKKPKVAIIPTGDEIIPWNKEPMIGEIPDSNSQLFANMVKKWGGEPTVYPITPDNFDLLEKVVKNAWEENDLILVNAGSSAGSEDYTSKVINHLGKVYYHGVAIKPGKPAIFGKIGKKPVIGVPGYPVSAFVVMEELVKKVFLYLKGEKVPERKKVEGKLTKPVNSDLKFQEYVRVKVGKIGKEYVITPLARGAALMSTVTQGDGFLIIPQNSEGYRAGEMVQVELFTEKDFDNTFVSIGSHDLALDILATHLAPKFNLSSAHVGSLGGIMAVKKGETHFAGIHLLDPQTGQYNISYVKKYLKGTGAVLIHLAKRTQGLMVAKGNPLNIKSIKDLKGRTIANRQKGAGTRVLLDYLMEKENIKPEEVEGYTREFFTHLAVAQEVKSGRADAAMGIYAATKGMDLHFVPLYQESYDLIVSPEFYYSPNFKSILEVLSSEKFRREVEELGGYNLDKSGEIIFVEGEKN</sequence>
<dbReference type="GO" id="GO:0006777">
    <property type="term" value="P:Mo-molybdopterin cofactor biosynthetic process"/>
    <property type="evidence" value="ECO:0007669"/>
    <property type="project" value="UniProtKB-UniRule"/>
</dbReference>
<evidence type="ECO:0000256" key="1">
    <source>
        <dbReference type="ARBA" id="ARBA00002901"/>
    </source>
</evidence>
<dbReference type="Pfam" id="PF03453">
    <property type="entry name" value="MoeA_N"/>
    <property type="match status" value="1"/>
</dbReference>
<evidence type="ECO:0000256" key="7">
    <source>
        <dbReference type="ARBA" id="ARBA00022505"/>
    </source>
</evidence>
<dbReference type="SUPFAM" id="SSF53218">
    <property type="entry name" value="Molybdenum cofactor biosynthesis proteins"/>
    <property type="match status" value="1"/>
</dbReference>
<dbReference type="EMBL" id="FRAI01000019">
    <property type="protein sequence ID" value="SHK17398.1"/>
    <property type="molecule type" value="Genomic_DNA"/>
</dbReference>
<dbReference type="Gene3D" id="3.90.105.10">
    <property type="entry name" value="Molybdopterin biosynthesis moea protein, domain 2"/>
    <property type="match status" value="1"/>
</dbReference>
<dbReference type="Gene3D" id="2.40.340.10">
    <property type="entry name" value="MoeA, C-terminal, domain IV"/>
    <property type="match status" value="1"/>
</dbReference>
<feature type="domain" description="MoaB/Mog" evidence="11">
    <location>
        <begin position="172"/>
        <end position="310"/>
    </location>
</feature>
<evidence type="ECO:0000256" key="5">
    <source>
        <dbReference type="ARBA" id="ARBA00013269"/>
    </source>
</evidence>
<evidence type="ECO:0000256" key="2">
    <source>
        <dbReference type="ARBA" id="ARBA00003487"/>
    </source>
</evidence>
<dbReference type="InterPro" id="IPR036688">
    <property type="entry name" value="MoeA_C_domain_IV_sf"/>
</dbReference>
<comment type="similarity">
    <text evidence="4 10">Belongs to the MoeA family.</text>
</comment>
<dbReference type="CDD" id="cd00887">
    <property type="entry name" value="MoeA"/>
    <property type="match status" value="1"/>
</dbReference>
<evidence type="ECO:0000256" key="10">
    <source>
        <dbReference type="RuleBase" id="RU365090"/>
    </source>
</evidence>
<dbReference type="SMART" id="SM00852">
    <property type="entry name" value="MoCF_biosynth"/>
    <property type="match status" value="1"/>
</dbReference>
<dbReference type="OrthoDB" id="9804758at2"/>
<dbReference type="GO" id="GO:0005829">
    <property type="term" value="C:cytosol"/>
    <property type="evidence" value="ECO:0007669"/>
    <property type="project" value="TreeGrafter"/>
</dbReference>
<dbReference type="PANTHER" id="PTHR10192:SF16">
    <property type="entry name" value="MOLYBDOPTERIN MOLYBDENUMTRANSFERASE"/>
    <property type="match status" value="1"/>
</dbReference>
<evidence type="ECO:0000256" key="9">
    <source>
        <dbReference type="ARBA" id="ARBA00047317"/>
    </source>
</evidence>
<comment type="function">
    <text evidence="2">May be involved in the biosynthesis of molybdopterin.</text>
</comment>
<dbReference type="AlphaFoldDB" id="A0A1M6QB62"/>
<comment type="catalytic activity">
    <reaction evidence="9">
        <text>adenylyl-molybdopterin + molybdate = Mo-molybdopterin + AMP + H(+)</text>
        <dbReference type="Rhea" id="RHEA:35047"/>
        <dbReference type="ChEBI" id="CHEBI:15378"/>
        <dbReference type="ChEBI" id="CHEBI:36264"/>
        <dbReference type="ChEBI" id="CHEBI:62727"/>
        <dbReference type="ChEBI" id="CHEBI:71302"/>
        <dbReference type="ChEBI" id="CHEBI:456215"/>
        <dbReference type="EC" id="2.10.1.1"/>
    </reaction>
</comment>
<dbReference type="InterPro" id="IPR036425">
    <property type="entry name" value="MoaB/Mog-like_dom_sf"/>
</dbReference>
<dbReference type="Pfam" id="PF03454">
    <property type="entry name" value="MoeA_C"/>
    <property type="match status" value="1"/>
</dbReference>
<dbReference type="InterPro" id="IPR036135">
    <property type="entry name" value="MoeA_linker/N_sf"/>
</dbReference>
<dbReference type="GO" id="GO:0046872">
    <property type="term" value="F:metal ion binding"/>
    <property type="evidence" value="ECO:0007669"/>
    <property type="project" value="UniProtKB-UniRule"/>
</dbReference>
<keyword evidence="10" id="KW-0460">Magnesium</keyword>
<dbReference type="UniPathway" id="UPA00344"/>
<dbReference type="Pfam" id="PF12727">
    <property type="entry name" value="PBP_like"/>
    <property type="match status" value="1"/>
</dbReference>
<evidence type="ECO:0000256" key="6">
    <source>
        <dbReference type="ARBA" id="ARBA00021108"/>
    </source>
</evidence>
<dbReference type="SUPFAM" id="SSF53850">
    <property type="entry name" value="Periplasmic binding protein-like II"/>
    <property type="match status" value="1"/>
</dbReference>
<dbReference type="Proteomes" id="UP000243547">
    <property type="component" value="Unassembled WGS sequence"/>
</dbReference>
<dbReference type="SUPFAM" id="SSF63867">
    <property type="entry name" value="MoeA C-terminal domain-like"/>
    <property type="match status" value="1"/>
</dbReference>
<keyword evidence="13" id="KW-1185">Reference proteome</keyword>
<protein>
    <recommendedName>
        <fullName evidence="6 10">Molybdopterin molybdenumtransferase</fullName>
        <ecNumber evidence="5 10">2.10.1.1</ecNumber>
    </recommendedName>
</protein>